<feature type="compositionally biased region" description="Polar residues" evidence="1">
    <location>
        <begin position="23"/>
        <end position="40"/>
    </location>
</feature>
<organism evidence="2 3">
    <name type="scientific">Rhypophila decipiens</name>
    <dbReference type="NCBI Taxonomy" id="261697"/>
    <lineage>
        <taxon>Eukaryota</taxon>
        <taxon>Fungi</taxon>
        <taxon>Dikarya</taxon>
        <taxon>Ascomycota</taxon>
        <taxon>Pezizomycotina</taxon>
        <taxon>Sordariomycetes</taxon>
        <taxon>Sordariomycetidae</taxon>
        <taxon>Sordariales</taxon>
        <taxon>Naviculisporaceae</taxon>
        <taxon>Rhypophila</taxon>
    </lineage>
</organism>
<keyword evidence="3" id="KW-1185">Reference proteome</keyword>
<evidence type="ECO:0000313" key="2">
    <source>
        <dbReference type="EMBL" id="KAK4209130.1"/>
    </source>
</evidence>
<dbReference type="Proteomes" id="UP001301769">
    <property type="component" value="Unassembled WGS sequence"/>
</dbReference>
<gene>
    <name evidence="2" type="ORF">QBC37DRAFT_378371</name>
</gene>
<accession>A0AAN6XYR9</accession>
<sequence length="207" mass="23073">MASKKWPPREPSPPLLRIYSKRFPTTSTSSDSSVEQQTAPPSRPRALLCTICKKHYTSWGDSRTFRPPCLNDFSVPTEGGLPFIIGHVHTHTDSRKEFLYWTAALNQSYPISLLRDVRQFVDKAVAAHPNKDGAHINLHFFLAGASFATTRPTVFLDCPDHGHANAVLSIIEENGIPGAESVLPTGFELRVAREHDGFEVDQRYCST</sequence>
<evidence type="ECO:0000256" key="1">
    <source>
        <dbReference type="SAM" id="MobiDB-lite"/>
    </source>
</evidence>
<evidence type="ECO:0000313" key="3">
    <source>
        <dbReference type="Proteomes" id="UP001301769"/>
    </source>
</evidence>
<protein>
    <submittedName>
        <fullName evidence="2">Uncharacterized protein</fullName>
    </submittedName>
</protein>
<reference evidence="2" key="2">
    <citation type="submission" date="2023-05" db="EMBL/GenBank/DDBJ databases">
        <authorList>
            <consortium name="Lawrence Berkeley National Laboratory"/>
            <person name="Steindorff A."/>
            <person name="Hensen N."/>
            <person name="Bonometti L."/>
            <person name="Westerberg I."/>
            <person name="Brannstrom I.O."/>
            <person name="Guillou S."/>
            <person name="Cros-Aarteil S."/>
            <person name="Calhoun S."/>
            <person name="Haridas S."/>
            <person name="Kuo A."/>
            <person name="Mondo S."/>
            <person name="Pangilinan J."/>
            <person name="Riley R."/>
            <person name="Labutti K."/>
            <person name="Andreopoulos B."/>
            <person name="Lipzen A."/>
            <person name="Chen C."/>
            <person name="Yanf M."/>
            <person name="Daum C."/>
            <person name="Ng V."/>
            <person name="Clum A."/>
            <person name="Ohm R."/>
            <person name="Martin F."/>
            <person name="Silar P."/>
            <person name="Natvig D."/>
            <person name="Lalanne C."/>
            <person name="Gautier V."/>
            <person name="Ament-Velasquez S.L."/>
            <person name="Kruys A."/>
            <person name="Hutchinson M.I."/>
            <person name="Powell A.J."/>
            <person name="Barry K."/>
            <person name="Miller A.N."/>
            <person name="Grigoriev I.V."/>
            <person name="Debuchy R."/>
            <person name="Gladieux P."/>
            <person name="Thoren M.H."/>
            <person name="Johannesson H."/>
        </authorList>
    </citation>
    <scope>NUCLEOTIDE SEQUENCE</scope>
    <source>
        <strain evidence="2">PSN293</strain>
    </source>
</reference>
<feature type="region of interest" description="Disordered" evidence="1">
    <location>
        <begin position="1"/>
        <end position="41"/>
    </location>
</feature>
<name>A0AAN6XYR9_9PEZI</name>
<proteinExistence type="predicted"/>
<comment type="caution">
    <text evidence="2">The sequence shown here is derived from an EMBL/GenBank/DDBJ whole genome shotgun (WGS) entry which is preliminary data.</text>
</comment>
<dbReference type="AlphaFoldDB" id="A0AAN6XYR9"/>
<dbReference type="EMBL" id="MU858215">
    <property type="protein sequence ID" value="KAK4209130.1"/>
    <property type="molecule type" value="Genomic_DNA"/>
</dbReference>
<reference evidence="2" key="1">
    <citation type="journal article" date="2023" name="Mol. Phylogenet. Evol.">
        <title>Genome-scale phylogeny and comparative genomics of the fungal order Sordariales.</title>
        <authorList>
            <person name="Hensen N."/>
            <person name="Bonometti L."/>
            <person name="Westerberg I."/>
            <person name="Brannstrom I.O."/>
            <person name="Guillou S."/>
            <person name="Cros-Aarteil S."/>
            <person name="Calhoun S."/>
            <person name="Haridas S."/>
            <person name="Kuo A."/>
            <person name="Mondo S."/>
            <person name="Pangilinan J."/>
            <person name="Riley R."/>
            <person name="LaButti K."/>
            <person name="Andreopoulos B."/>
            <person name="Lipzen A."/>
            <person name="Chen C."/>
            <person name="Yan M."/>
            <person name="Daum C."/>
            <person name="Ng V."/>
            <person name="Clum A."/>
            <person name="Steindorff A."/>
            <person name="Ohm R.A."/>
            <person name="Martin F."/>
            <person name="Silar P."/>
            <person name="Natvig D.O."/>
            <person name="Lalanne C."/>
            <person name="Gautier V."/>
            <person name="Ament-Velasquez S.L."/>
            <person name="Kruys A."/>
            <person name="Hutchinson M.I."/>
            <person name="Powell A.J."/>
            <person name="Barry K."/>
            <person name="Miller A.N."/>
            <person name="Grigoriev I.V."/>
            <person name="Debuchy R."/>
            <person name="Gladieux P."/>
            <person name="Hiltunen Thoren M."/>
            <person name="Johannesson H."/>
        </authorList>
    </citation>
    <scope>NUCLEOTIDE SEQUENCE</scope>
    <source>
        <strain evidence="2">PSN293</strain>
    </source>
</reference>